<protein>
    <submittedName>
        <fullName evidence="2">ANTAR domain-containing protein</fullName>
    </submittedName>
</protein>
<dbReference type="Proteomes" id="UP001589535">
    <property type="component" value="Unassembled WGS sequence"/>
</dbReference>
<evidence type="ECO:0000259" key="1">
    <source>
        <dbReference type="PROSITE" id="PS50921"/>
    </source>
</evidence>
<dbReference type="RefSeq" id="WP_378201137.1">
    <property type="nucleotide sequence ID" value="NZ_JBHMBK010000028.1"/>
</dbReference>
<evidence type="ECO:0000313" key="3">
    <source>
        <dbReference type="Proteomes" id="UP001589535"/>
    </source>
</evidence>
<dbReference type="Pfam" id="PF08448">
    <property type="entry name" value="PAS_4"/>
    <property type="match status" value="1"/>
</dbReference>
<dbReference type="Gene3D" id="1.10.10.10">
    <property type="entry name" value="Winged helix-like DNA-binding domain superfamily/Winged helix DNA-binding domain"/>
    <property type="match status" value="1"/>
</dbReference>
<dbReference type="SUPFAM" id="SSF55785">
    <property type="entry name" value="PYP-like sensor domain (PAS domain)"/>
    <property type="match status" value="1"/>
</dbReference>
<dbReference type="Gene3D" id="3.30.450.20">
    <property type="entry name" value="PAS domain"/>
    <property type="match status" value="1"/>
</dbReference>
<name>A0ABV5UEB6_9PSEU</name>
<keyword evidence="3" id="KW-1185">Reference proteome</keyword>
<dbReference type="EMBL" id="JBHMBK010000028">
    <property type="protein sequence ID" value="MFB9688690.1"/>
    <property type="molecule type" value="Genomic_DNA"/>
</dbReference>
<dbReference type="SUPFAM" id="SSF52172">
    <property type="entry name" value="CheY-like"/>
    <property type="match status" value="1"/>
</dbReference>
<dbReference type="InterPro" id="IPR035965">
    <property type="entry name" value="PAS-like_dom_sf"/>
</dbReference>
<accession>A0ABV5UEB6</accession>
<dbReference type="SMART" id="SM01012">
    <property type="entry name" value="ANTAR"/>
    <property type="match status" value="1"/>
</dbReference>
<reference evidence="2 3" key="1">
    <citation type="submission" date="2024-09" db="EMBL/GenBank/DDBJ databases">
        <authorList>
            <person name="Sun Q."/>
            <person name="Mori K."/>
        </authorList>
    </citation>
    <scope>NUCLEOTIDE SEQUENCE [LARGE SCALE GENOMIC DNA]</scope>
    <source>
        <strain evidence="2 3">JCM 13852</strain>
    </source>
</reference>
<comment type="caution">
    <text evidence="2">The sequence shown here is derived from an EMBL/GenBank/DDBJ whole genome shotgun (WGS) entry which is preliminary data.</text>
</comment>
<dbReference type="InterPro" id="IPR036388">
    <property type="entry name" value="WH-like_DNA-bd_sf"/>
</dbReference>
<dbReference type="InterPro" id="IPR011006">
    <property type="entry name" value="CheY-like_superfamily"/>
</dbReference>
<dbReference type="InterPro" id="IPR013656">
    <property type="entry name" value="PAS_4"/>
</dbReference>
<dbReference type="PROSITE" id="PS50921">
    <property type="entry name" value="ANTAR"/>
    <property type="match status" value="1"/>
</dbReference>
<evidence type="ECO:0000313" key="2">
    <source>
        <dbReference type="EMBL" id="MFB9688690.1"/>
    </source>
</evidence>
<gene>
    <name evidence="2" type="ORF">ACFFTO_31325</name>
</gene>
<feature type="domain" description="ANTAR" evidence="1">
    <location>
        <begin position="154"/>
        <end position="215"/>
    </location>
</feature>
<dbReference type="InterPro" id="IPR005561">
    <property type="entry name" value="ANTAR"/>
</dbReference>
<proteinExistence type="predicted"/>
<organism evidence="2 3">
    <name type="scientific">Amycolatopsis plumensis</name>
    <dbReference type="NCBI Taxonomy" id="236508"/>
    <lineage>
        <taxon>Bacteria</taxon>
        <taxon>Bacillati</taxon>
        <taxon>Actinomycetota</taxon>
        <taxon>Actinomycetes</taxon>
        <taxon>Pseudonocardiales</taxon>
        <taxon>Pseudonocardiaceae</taxon>
        <taxon>Amycolatopsis</taxon>
    </lineage>
</organism>
<sequence>MLDTIGARPAFQAARAPYLVLDTDLRIHAANAAYTAATFTTEADLAGAYIFDAFPDNPADPDADGTTNLSASLEQVLRSGRRHHMGIQRYDVPDADHRGRFVKKIWSPLNVPLTDADGHLVGVLHHVEDITDLDALLAADDSTALDAAAADPTGEAVLAENRNLRAALRTRGVIEQAKGILIAQRGCTPDEAFMLLVGLSQDTNTKLHIVAQTLIDDTLRRAGNR</sequence>
<dbReference type="Pfam" id="PF03861">
    <property type="entry name" value="ANTAR"/>
    <property type="match status" value="1"/>
</dbReference>